<dbReference type="Gene3D" id="1.20.910.10">
    <property type="entry name" value="Heme oxygenase-like"/>
    <property type="match status" value="1"/>
</dbReference>
<feature type="domain" description="Thiaminase-2/PQQC" evidence="1">
    <location>
        <begin position="97"/>
        <end position="193"/>
    </location>
</feature>
<evidence type="ECO:0000313" key="2">
    <source>
        <dbReference type="EMBL" id="KAJ0966558.1"/>
    </source>
</evidence>
<dbReference type="CDD" id="cd19368">
    <property type="entry name" value="TenA_C_AtTH2-like"/>
    <property type="match status" value="1"/>
</dbReference>
<dbReference type="PANTHER" id="PTHR43198:SF2">
    <property type="entry name" value="SI:CH1073-67J19.1-RELATED"/>
    <property type="match status" value="1"/>
</dbReference>
<proteinExistence type="predicted"/>
<evidence type="ECO:0000259" key="1">
    <source>
        <dbReference type="Pfam" id="PF03070"/>
    </source>
</evidence>
<keyword evidence="3" id="KW-1185">Reference proteome</keyword>
<dbReference type="EMBL" id="JAGGNH010000007">
    <property type="protein sequence ID" value="KAJ0966558.1"/>
    <property type="molecule type" value="Genomic_DNA"/>
</dbReference>
<reference evidence="2" key="2">
    <citation type="journal article" date="2022" name="Hortic Res">
        <title>The genome of Dioscorea zingiberensis sheds light on the biosynthesis, origin and evolution of the medicinally important diosgenin saponins.</title>
        <authorList>
            <person name="Li Y."/>
            <person name="Tan C."/>
            <person name="Li Z."/>
            <person name="Guo J."/>
            <person name="Li S."/>
            <person name="Chen X."/>
            <person name="Wang C."/>
            <person name="Dai X."/>
            <person name="Yang H."/>
            <person name="Song W."/>
            <person name="Hou L."/>
            <person name="Xu J."/>
            <person name="Tong Z."/>
            <person name="Xu A."/>
            <person name="Yuan X."/>
            <person name="Wang W."/>
            <person name="Yang Q."/>
            <person name="Chen L."/>
            <person name="Sun Z."/>
            <person name="Wang K."/>
            <person name="Pan B."/>
            <person name="Chen J."/>
            <person name="Bao Y."/>
            <person name="Liu F."/>
            <person name="Qi X."/>
            <person name="Gang D.R."/>
            <person name="Wen J."/>
            <person name="Li J."/>
        </authorList>
    </citation>
    <scope>NUCLEOTIDE SEQUENCE</scope>
    <source>
        <strain evidence="2">Dzin_1.0</strain>
    </source>
</reference>
<dbReference type="InterPro" id="IPR036412">
    <property type="entry name" value="HAD-like_sf"/>
</dbReference>
<name>A0A9D5H7X4_9LILI</name>
<dbReference type="AlphaFoldDB" id="A0A9D5H7X4"/>
<dbReference type="Proteomes" id="UP001085076">
    <property type="component" value="Miscellaneous, Linkage group lg07"/>
</dbReference>
<dbReference type="Gene3D" id="3.40.50.1000">
    <property type="entry name" value="HAD superfamily/HAD-like"/>
    <property type="match status" value="1"/>
</dbReference>
<feature type="domain" description="Thiaminase-2/PQQC" evidence="1">
    <location>
        <begin position="216"/>
        <end position="302"/>
    </location>
</feature>
<dbReference type="InterPro" id="IPR004305">
    <property type="entry name" value="Thiaminase-2/PQQC"/>
</dbReference>
<dbReference type="Pfam" id="PF03070">
    <property type="entry name" value="TENA_THI-4"/>
    <property type="match status" value="2"/>
</dbReference>
<dbReference type="SUPFAM" id="SSF48613">
    <property type="entry name" value="Heme oxygenase-like"/>
    <property type="match status" value="1"/>
</dbReference>
<dbReference type="GO" id="GO:0006772">
    <property type="term" value="P:thiamine metabolic process"/>
    <property type="evidence" value="ECO:0007669"/>
    <property type="project" value="UniProtKB-ARBA"/>
</dbReference>
<sequence length="626" mass="69195">MRFLSPGLLRSSIASPSLLFSPRTITIRSRFGFFGRNPLPVCPPARSGSDPAVDHGLRASRLGGGALTSPTMVEEGSVAKRFWIRSLRETVCATYSPFVVCLAAGKLEMECFRNYIAQDVHFLRAYVQAYEMAEECADDDDAKAGICELKKSALGELKMHNSIVEEWGVDPTKEIVPVPATIKYIDFLLATAAGKIEGGKGPGKIVTPFEKTKIAAYTVGAMTPCMSLYAFLGKELQMFLHLYGNDHPYKKWIDNYASKGFEAAAQQIEELLDKLSVTLTGEELEVIQKLYHQAMRLEIEFFLAQQIVQPVVVPLTRLHDPTNRLILFSDFDLTCTVVDSSAILAEIAILTAPKADINGLGDSNVRISSTDLRKSWDALSGQYTEEYEQCIENILPSNNANSFDYEGLYKSLGKLSDFEKRANSRVVESGVLRGMNLDDIKKAGERLILQEGCRDFFHKVVSKKEVLNADIHILSYCWCADLIRSAFASGSLNLLDIHANEFEYKESVSTGNILRKIESPLNKVEAFKSILGNADCQDRHLSVYIGDSVGDLLCLLEADVGIVIGSSTSLRRVGEQFGVSFVPLFTGLVAKQKQLTKEDRPVWKGLSGVLYTVSSWAEIQAFILGE</sequence>
<evidence type="ECO:0000313" key="3">
    <source>
        <dbReference type="Proteomes" id="UP001085076"/>
    </source>
</evidence>
<dbReference type="InterPro" id="IPR050967">
    <property type="entry name" value="Thiamine_Salvage_TenA"/>
</dbReference>
<organism evidence="2 3">
    <name type="scientific">Dioscorea zingiberensis</name>
    <dbReference type="NCBI Taxonomy" id="325984"/>
    <lineage>
        <taxon>Eukaryota</taxon>
        <taxon>Viridiplantae</taxon>
        <taxon>Streptophyta</taxon>
        <taxon>Embryophyta</taxon>
        <taxon>Tracheophyta</taxon>
        <taxon>Spermatophyta</taxon>
        <taxon>Magnoliopsida</taxon>
        <taxon>Liliopsida</taxon>
        <taxon>Dioscoreales</taxon>
        <taxon>Dioscoreaceae</taxon>
        <taxon>Dioscorea</taxon>
    </lineage>
</organism>
<accession>A0A9D5H7X4</accession>
<protein>
    <recommendedName>
        <fullName evidence="1">Thiaminase-2/PQQC domain-containing protein</fullName>
    </recommendedName>
</protein>
<dbReference type="OrthoDB" id="10028886at2759"/>
<gene>
    <name evidence="2" type="ORF">J5N97_023475</name>
</gene>
<dbReference type="InterPro" id="IPR023214">
    <property type="entry name" value="HAD_sf"/>
</dbReference>
<dbReference type="InterPro" id="IPR016084">
    <property type="entry name" value="Haem_Oase-like_multi-hlx"/>
</dbReference>
<reference evidence="2" key="1">
    <citation type="submission" date="2021-03" db="EMBL/GenBank/DDBJ databases">
        <authorList>
            <person name="Li Z."/>
            <person name="Yang C."/>
        </authorList>
    </citation>
    <scope>NUCLEOTIDE SEQUENCE</scope>
    <source>
        <strain evidence="2">Dzin_1.0</strain>
        <tissue evidence="2">Leaf</tissue>
    </source>
</reference>
<dbReference type="PANTHER" id="PTHR43198">
    <property type="entry name" value="BIFUNCTIONAL TH2 PROTEIN"/>
    <property type="match status" value="1"/>
</dbReference>
<dbReference type="GO" id="GO:0005829">
    <property type="term" value="C:cytosol"/>
    <property type="evidence" value="ECO:0007669"/>
    <property type="project" value="TreeGrafter"/>
</dbReference>
<comment type="caution">
    <text evidence="2">The sequence shown here is derived from an EMBL/GenBank/DDBJ whole genome shotgun (WGS) entry which is preliminary data.</text>
</comment>
<dbReference type="SUPFAM" id="SSF56784">
    <property type="entry name" value="HAD-like"/>
    <property type="match status" value="1"/>
</dbReference>
<dbReference type="FunFam" id="1.20.910.10:FF:000006">
    <property type="entry name" value="Bifunctional TH2 protein, mitochondrial"/>
    <property type="match status" value="1"/>
</dbReference>